<name>A0A915HS44_ROMCU</name>
<protein>
    <submittedName>
        <fullName evidence="3">Uncharacterized protein</fullName>
    </submittedName>
</protein>
<keyword evidence="2" id="KW-1185">Reference proteome</keyword>
<evidence type="ECO:0000256" key="1">
    <source>
        <dbReference type="SAM" id="MobiDB-lite"/>
    </source>
</evidence>
<dbReference type="AlphaFoldDB" id="A0A915HS44"/>
<reference evidence="3" key="1">
    <citation type="submission" date="2022-11" db="UniProtKB">
        <authorList>
            <consortium name="WormBaseParasite"/>
        </authorList>
    </citation>
    <scope>IDENTIFICATION</scope>
</reference>
<proteinExistence type="predicted"/>
<organism evidence="2 3">
    <name type="scientific">Romanomermis culicivorax</name>
    <name type="common">Nematode worm</name>
    <dbReference type="NCBI Taxonomy" id="13658"/>
    <lineage>
        <taxon>Eukaryota</taxon>
        <taxon>Metazoa</taxon>
        <taxon>Ecdysozoa</taxon>
        <taxon>Nematoda</taxon>
        <taxon>Enoplea</taxon>
        <taxon>Dorylaimia</taxon>
        <taxon>Mermithida</taxon>
        <taxon>Mermithoidea</taxon>
        <taxon>Mermithidae</taxon>
        <taxon>Romanomermis</taxon>
    </lineage>
</organism>
<evidence type="ECO:0000313" key="2">
    <source>
        <dbReference type="Proteomes" id="UP000887565"/>
    </source>
</evidence>
<sequence>MSDDKKGDAWKAYGTRKALEGVAKQVHSIQKQKKQEATIGGRRFRTDSSQTKGVAKEKQYLKERKA</sequence>
<dbReference type="Proteomes" id="UP000887565">
    <property type="component" value="Unplaced"/>
</dbReference>
<accession>A0A915HS44</accession>
<feature type="region of interest" description="Disordered" evidence="1">
    <location>
        <begin position="31"/>
        <end position="66"/>
    </location>
</feature>
<evidence type="ECO:0000313" key="3">
    <source>
        <dbReference type="WBParaSite" id="nRc.2.0.1.t04245-RA"/>
    </source>
</evidence>
<dbReference type="WBParaSite" id="nRc.2.0.1.t04245-RA">
    <property type="protein sequence ID" value="nRc.2.0.1.t04245-RA"/>
    <property type="gene ID" value="nRc.2.0.1.g04245"/>
</dbReference>
<feature type="compositionally biased region" description="Basic and acidic residues" evidence="1">
    <location>
        <begin position="54"/>
        <end position="66"/>
    </location>
</feature>